<dbReference type="InterPro" id="IPR047650">
    <property type="entry name" value="Transpos_IS110"/>
</dbReference>
<sequence>MNRENLIIGIDISKTHLDIAVGENGTLRRIEHNEPNILSLVEEFQKLQPTLIVAEATGGLERILSMNLAHGDLPIVVVNPRHVRNFTKAVGQLAKTDAIDARMLARYGAAIKPDVRPIKDESRQHLADQISRRRQITKMISQEKNRLQQALVKDVSKDIKAHITYLQKRLNAVDSQIKKTLDQSHIFKKTAALLITTPGIGIGTASTLIACCPELGSVSNKEIAALVGVAPFNRDSGFRRGPRMVWGGRATVRSQLYMATISAIRCNPAIRTFYRRLVDAGKKPKVAITACMRKMIVTLNSMVRSNTEWNAHLDESLKHSCC</sequence>
<dbReference type="KEGG" id="dwd:DSCW_53140"/>
<gene>
    <name evidence="3" type="ORF">DSCW_53140</name>
</gene>
<dbReference type="OrthoDB" id="9795150at2"/>
<evidence type="ECO:0000259" key="1">
    <source>
        <dbReference type="Pfam" id="PF01548"/>
    </source>
</evidence>
<dbReference type="EMBL" id="AP021875">
    <property type="protein sequence ID" value="BBO77897.1"/>
    <property type="molecule type" value="Genomic_DNA"/>
</dbReference>
<evidence type="ECO:0000313" key="3">
    <source>
        <dbReference type="EMBL" id="BBO77897.1"/>
    </source>
</evidence>
<dbReference type="GO" id="GO:0003677">
    <property type="term" value="F:DNA binding"/>
    <property type="evidence" value="ECO:0007669"/>
    <property type="project" value="InterPro"/>
</dbReference>
<feature type="domain" description="Transposase IS110-like N-terminal" evidence="1">
    <location>
        <begin position="8"/>
        <end position="152"/>
    </location>
</feature>
<dbReference type="Pfam" id="PF01548">
    <property type="entry name" value="DEDD_Tnp_IS110"/>
    <property type="match status" value="1"/>
</dbReference>
<evidence type="ECO:0000313" key="4">
    <source>
        <dbReference type="Proteomes" id="UP000427769"/>
    </source>
</evidence>
<dbReference type="InterPro" id="IPR002525">
    <property type="entry name" value="Transp_IS110-like_N"/>
</dbReference>
<organism evidence="3 4">
    <name type="scientific">Desulfosarcina widdelii</name>
    <dbReference type="NCBI Taxonomy" id="947919"/>
    <lineage>
        <taxon>Bacteria</taxon>
        <taxon>Pseudomonadati</taxon>
        <taxon>Thermodesulfobacteriota</taxon>
        <taxon>Desulfobacteria</taxon>
        <taxon>Desulfobacterales</taxon>
        <taxon>Desulfosarcinaceae</taxon>
        <taxon>Desulfosarcina</taxon>
    </lineage>
</organism>
<accession>A0A5K7ZNS7</accession>
<dbReference type="AlphaFoldDB" id="A0A5K7ZNS7"/>
<dbReference type="GO" id="GO:0006313">
    <property type="term" value="P:DNA transposition"/>
    <property type="evidence" value="ECO:0007669"/>
    <property type="project" value="InterPro"/>
</dbReference>
<dbReference type="InterPro" id="IPR003346">
    <property type="entry name" value="Transposase_20"/>
</dbReference>
<dbReference type="RefSeq" id="WP_155306586.1">
    <property type="nucleotide sequence ID" value="NZ_AP021875.1"/>
</dbReference>
<dbReference type="Pfam" id="PF02371">
    <property type="entry name" value="Transposase_20"/>
    <property type="match status" value="1"/>
</dbReference>
<proteinExistence type="predicted"/>
<dbReference type="PANTHER" id="PTHR33055:SF13">
    <property type="entry name" value="TRANSPOSASE"/>
    <property type="match status" value="1"/>
</dbReference>
<feature type="domain" description="Transposase IS116/IS110/IS902 C-terminal" evidence="2">
    <location>
        <begin position="192"/>
        <end position="275"/>
    </location>
</feature>
<name>A0A5K7ZNS7_9BACT</name>
<keyword evidence="4" id="KW-1185">Reference proteome</keyword>
<dbReference type="Proteomes" id="UP000427769">
    <property type="component" value="Chromosome"/>
</dbReference>
<dbReference type="NCBIfam" id="NF033542">
    <property type="entry name" value="transpos_IS110"/>
    <property type="match status" value="1"/>
</dbReference>
<protein>
    <submittedName>
        <fullName evidence="3">IS110 family transposase</fullName>
    </submittedName>
</protein>
<dbReference type="GO" id="GO:0004803">
    <property type="term" value="F:transposase activity"/>
    <property type="evidence" value="ECO:0007669"/>
    <property type="project" value="InterPro"/>
</dbReference>
<evidence type="ECO:0000259" key="2">
    <source>
        <dbReference type="Pfam" id="PF02371"/>
    </source>
</evidence>
<reference evidence="3 4" key="1">
    <citation type="submission" date="2019-11" db="EMBL/GenBank/DDBJ databases">
        <title>Comparative genomics of hydrocarbon-degrading Desulfosarcina strains.</title>
        <authorList>
            <person name="Watanabe M."/>
            <person name="Kojima H."/>
            <person name="Fukui M."/>
        </authorList>
    </citation>
    <scope>NUCLEOTIDE SEQUENCE [LARGE SCALE GENOMIC DNA]</scope>
    <source>
        <strain evidence="3 4">PP31</strain>
    </source>
</reference>
<dbReference type="PANTHER" id="PTHR33055">
    <property type="entry name" value="TRANSPOSASE FOR INSERTION SEQUENCE ELEMENT IS1111A"/>
    <property type="match status" value="1"/>
</dbReference>